<evidence type="ECO:0000313" key="2">
    <source>
        <dbReference type="Proteomes" id="UP001628156"/>
    </source>
</evidence>
<sequence length="261" mass="29445">MSITNKTTKQETLIRKDELNKNTFKVTVNTDDINILTTTNGITTFTSENYIDGIQLITQVPEPKLQSKVVNITQNGTYEIKPDDDLDALESVIVGTNVPQYKIDSIKIYNNGYTLATVATDAIYITENDTDIADLIPADGKLHRIVNDIQGYLYIYATKKDSYQYVLFTHYMAHPTGYFYVKEMESDIKTILYPNGQQYVLKLLTSPLNGGQIDFCKGTTLENLTPLFSYDINYSKTTTETSTAATIILYDTIISENFPIQ</sequence>
<organism evidence="1 2">
    <name type="scientific">Entamoeba nuttalli</name>
    <dbReference type="NCBI Taxonomy" id="412467"/>
    <lineage>
        <taxon>Eukaryota</taxon>
        <taxon>Amoebozoa</taxon>
        <taxon>Evosea</taxon>
        <taxon>Archamoebae</taxon>
        <taxon>Mastigamoebida</taxon>
        <taxon>Entamoebidae</taxon>
        <taxon>Entamoeba</taxon>
    </lineage>
</organism>
<gene>
    <name evidence="1" type="ORF">ENUP19_0142G0011</name>
</gene>
<keyword evidence="2" id="KW-1185">Reference proteome</keyword>
<comment type="caution">
    <text evidence="1">The sequence shown here is derived from an EMBL/GenBank/DDBJ whole genome shotgun (WGS) entry which is preliminary data.</text>
</comment>
<accession>A0ABQ0DKE9</accession>
<dbReference type="Proteomes" id="UP001628156">
    <property type="component" value="Unassembled WGS sequence"/>
</dbReference>
<name>A0ABQ0DKE9_9EUKA</name>
<protein>
    <submittedName>
        <fullName evidence="1">Uncharacterized protein</fullName>
    </submittedName>
</protein>
<proteinExistence type="predicted"/>
<reference evidence="1 2" key="1">
    <citation type="journal article" date="2019" name="PLoS Negl. Trop. Dis.">
        <title>Whole genome sequencing of Entamoeba nuttalli reveals mammalian host-related molecular signatures and a novel octapeptide-repeat surface protein.</title>
        <authorList>
            <person name="Tanaka M."/>
            <person name="Makiuchi T."/>
            <person name="Komiyama T."/>
            <person name="Shiina T."/>
            <person name="Osaki K."/>
            <person name="Tachibana H."/>
        </authorList>
    </citation>
    <scope>NUCLEOTIDE SEQUENCE [LARGE SCALE GENOMIC DNA]</scope>
    <source>
        <strain evidence="1 2">P19-061405</strain>
    </source>
</reference>
<dbReference type="EMBL" id="BAAFRS010000142">
    <property type="protein sequence ID" value="GAB1223331.1"/>
    <property type="molecule type" value="Genomic_DNA"/>
</dbReference>
<evidence type="ECO:0000313" key="1">
    <source>
        <dbReference type="EMBL" id="GAB1223331.1"/>
    </source>
</evidence>